<dbReference type="Proteomes" id="UP001055879">
    <property type="component" value="Linkage Group LG01"/>
</dbReference>
<gene>
    <name evidence="1" type="ORF">L6452_01519</name>
</gene>
<evidence type="ECO:0000313" key="2">
    <source>
        <dbReference type="Proteomes" id="UP001055879"/>
    </source>
</evidence>
<sequence>MLLKIDLIVCGTKSSKRKALEMLLKTDLIVCGTKSSKRKPFYTQLMYRCLIPNQRASTKPESSGEDHRAPTKPENSGEDHRAVSHGLSTIKSMCDGDVVREQIDV</sequence>
<comment type="caution">
    <text evidence="1">The sequence shown here is derived from an EMBL/GenBank/DDBJ whole genome shotgun (WGS) entry which is preliminary data.</text>
</comment>
<dbReference type="EMBL" id="CM042047">
    <property type="protein sequence ID" value="KAI3770388.1"/>
    <property type="molecule type" value="Genomic_DNA"/>
</dbReference>
<evidence type="ECO:0000313" key="1">
    <source>
        <dbReference type="EMBL" id="KAI3770388.1"/>
    </source>
</evidence>
<reference evidence="2" key="1">
    <citation type="journal article" date="2022" name="Mol. Ecol. Resour.">
        <title>The genomes of chicory, endive, great burdock and yacon provide insights into Asteraceae palaeo-polyploidization history and plant inulin production.</title>
        <authorList>
            <person name="Fan W."/>
            <person name="Wang S."/>
            <person name="Wang H."/>
            <person name="Wang A."/>
            <person name="Jiang F."/>
            <person name="Liu H."/>
            <person name="Zhao H."/>
            <person name="Xu D."/>
            <person name="Zhang Y."/>
        </authorList>
    </citation>
    <scope>NUCLEOTIDE SEQUENCE [LARGE SCALE GENOMIC DNA]</scope>
    <source>
        <strain evidence="2">cv. Niubang</strain>
    </source>
</reference>
<organism evidence="1 2">
    <name type="scientific">Arctium lappa</name>
    <name type="common">Greater burdock</name>
    <name type="synonym">Lappa major</name>
    <dbReference type="NCBI Taxonomy" id="4217"/>
    <lineage>
        <taxon>Eukaryota</taxon>
        <taxon>Viridiplantae</taxon>
        <taxon>Streptophyta</taxon>
        <taxon>Embryophyta</taxon>
        <taxon>Tracheophyta</taxon>
        <taxon>Spermatophyta</taxon>
        <taxon>Magnoliopsida</taxon>
        <taxon>eudicotyledons</taxon>
        <taxon>Gunneridae</taxon>
        <taxon>Pentapetalae</taxon>
        <taxon>asterids</taxon>
        <taxon>campanulids</taxon>
        <taxon>Asterales</taxon>
        <taxon>Asteraceae</taxon>
        <taxon>Carduoideae</taxon>
        <taxon>Cardueae</taxon>
        <taxon>Arctiinae</taxon>
        <taxon>Arctium</taxon>
    </lineage>
</organism>
<protein>
    <submittedName>
        <fullName evidence="1">Uncharacterized protein</fullName>
    </submittedName>
</protein>
<name>A0ACB9FHX0_ARCLA</name>
<accession>A0ACB9FHX0</accession>
<proteinExistence type="predicted"/>
<keyword evidence="2" id="KW-1185">Reference proteome</keyword>
<reference evidence="1 2" key="2">
    <citation type="journal article" date="2022" name="Mol. Ecol. Resour.">
        <title>The genomes of chicory, endive, great burdock and yacon provide insights into Asteraceae paleo-polyploidization history and plant inulin production.</title>
        <authorList>
            <person name="Fan W."/>
            <person name="Wang S."/>
            <person name="Wang H."/>
            <person name="Wang A."/>
            <person name="Jiang F."/>
            <person name="Liu H."/>
            <person name="Zhao H."/>
            <person name="Xu D."/>
            <person name="Zhang Y."/>
        </authorList>
    </citation>
    <scope>NUCLEOTIDE SEQUENCE [LARGE SCALE GENOMIC DNA]</scope>
    <source>
        <strain evidence="2">cv. Niubang</strain>
    </source>
</reference>